<organism evidence="2 3">
    <name type="scientific">Methanothermus fervidus (strain ATCC 43054 / DSM 2088 / JCM 10308 / V24 S)</name>
    <dbReference type="NCBI Taxonomy" id="523846"/>
    <lineage>
        <taxon>Archaea</taxon>
        <taxon>Methanobacteriati</taxon>
        <taxon>Methanobacteriota</taxon>
        <taxon>Methanomada group</taxon>
        <taxon>Methanobacteria</taxon>
        <taxon>Methanobacteriales</taxon>
        <taxon>Methanothermaceae</taxon>
        <taxon>Methanothermus</taxon>
    </lineage>
</organism>
<evidence type="ECO:0000313" key="2">
    <source>
        <dbReference type="EMBL" id="ADP77520.1"/>
    </source>
</evidence>
<dbReference type="PANTHER" id="PTHR35983:SF1">
    <property type="entry name" value="UPF0166 PROTEIN TM_0021"/>
    <property type="match status" value="1"/>
</dbReference>
<protein>
    <submittedName>
        <fullName evidence="2">Uncharacterized protein</fullName>
    </submittedName>
</protein>
<comment type="similarity">
    <text evidence="1">Belongs to the UPF0166 family.</text>
</comment>
<sequence>MENKKTLKNKAKLLKIYIGESDRYKAENLYRAIVKKAKEFGLSGATVLRGIEGFGLHSDYRSSLIEVLSADLPIVIEIIEEEEKIKKFLKKISPMINQGLIVMCDVEVIKHV</sequence>
<dbReference type="SUPFAM" id="SSF54913">
    <property type="entry name" value="GlnB-like"/>
    <property type="match status" value="1"/>
</dbReference>
<dbReference type="EMBL" id="CP002278">
    <property type="protein sequence ID" value="ADP77520.1"/>
    <property type="molecule type" value="Genomic_DNA"/>
</dbReference>
<dbReference type="KEGG" id="mfv:Mfer_0721"/>
<name>E3GYY8_METFV</name>
<accession>E3GYY8</accession>
<dbReference type="InterPro" id="IPR015867">
    <property type="entry name" value="N-reg_PII/ATP_PRibTrfase_C"/>
</dbReference>
<gene>
    <name evidence="2" type="ordered locus">Mfer_0721</name>
</gene>
<dbReference type="InterPro" id="IPR003793">
    <property type="entry name" value="UPF0166"/>
</dbReference>
<dbReference type="Proteomes" id="UP000002315">
    <property type="component" value="Chromosome"/>
</dbReference>
<dbReference type="Gene3D" id="3.30.70.120">
    <property type="match status" value="1"/>
</dbReference>
<dbReference type="HOGENOM" id="CLU_146749_0_1_2"/>
<dbReference type="PANTHER" id="PTHR35983">
    <property type="entry name" value="UPF0166 PROTEIN TM_0021"/>
    <property type="match status" value="1"/>
</dbReference>
<reference evidence="2 3" key="1">
    <citation type="journal article" date="2010" name="Stand. Genomic Sci.">
        <title>Complete genome sequence of Methanothermus fervidus type strain (V24S).</title>
        <authorList>
            <person name="Anderson I."/>
            <person name="Djao O.D."/>
            <person name="Misra M."/>
            <person name="Chertkov O."/>
            <person name="Nolan M."/>
            <person name="Lucas S."/>
            <person name="Lapidus A."/>
            <person name="Del Rio T.G."/>
            <person name="Tice H."/>
            <person name="Cheng J.F."/>
            <person name="Tapia R."/>
            <person name="Han C."/>
            <person name="Goodwin L."/>
            <person name="Pitluck S."/>
            <person name="Liolios K."/>
            <person name="Ivanova N."/>
            <person name="Mavromatis K."/>
            <person name="Mikhailova N."/>
            <person name="Pati A."/>
            <person name="Brambilla E."/>
            <person name="Chen A."/>
            <person name="Palaniappan K."/>
            <person name="Land M."/>
            <person name="Hauser L."/>
            <person name="Chang Y.J."/>
            <person name="Jeffries C.D."/>
            <person name="Sikorski J."/>
            <person name="Spring S."/>
            <person name="Rohde M."/>
            <person name="Eichinger K."/>
            <person name="Huber H."/>
            <person name="Wirth R."/>
            <person name="Goker M."/>
            <person name="Detter J.C."/>
            <person name="Woyke T."/>
            <person name="Bristow J."/>
            <person name="Eisen J.A."/>
            <person name="Markowitz V."/>
            <person name="Hugenholtz P."/>
            <person name="Klenk H.P."/>
            <person name="Kyrpides N.C."/>
        </authorList>
    </citation>
    <scope>NUCLEOTIDE SEQUENCE [LARGE SCALE GENOMIC DNA]</scope>
    <source>
        <strain evidence="3">ATCC 43054 / DSM 2088 / JCM 10308 / V24 S</strain>
    </source>
</reference>
<dbReference type="AlphaFoldDB" id="E3GYY8"/>
<evidence type="ECO:0000256" key="1">
    <source>
        <dbReference type="ARBA" id="ARBA00010554"/>
    </source>
</evidence>
<dbReference type="InterPro" id="IPR011322">
    <property type="entry name" value="N-reg_PII-like_a/b"/>
</dbReference>
<dbReference type="Pfam" id="PF02641">
    <property type="entry name" value="DUF190"/>
    <property type="match status" value="1"/>
</dbReference>
<evidence type="ECO:0000313" key="3">
    <source>
        <dbReference type="Proteomes" id="UP000002315"/>
    </source>
</evidence>
<keyword evidence="3" id="KW-1185">Reference proteome</keyword>
<dbReference type="OrthoDB" id="8505at2157"/>
<proteinExistence type="inferred from homology"/>
<dbReference type="STRING" id="523846.Mfer_0721"/>